<keyword evidence="1" id="KW-0732">Signal</keyword>
<evidence type="ECO:0000259" key="2">
    <source>
        <dbReference type="PROSITE" id="PS50836"/>
    </source>
</evidence>
<dbReference type="PROSITE" id="PS50836">
    <property type="entry name" value="DOMON"/>
    <property type="match status" value="1"/>
</dbReference>
<accession>A0ABW5ZVP4</accession>
<dbReference type="RefSeq" id="WP_194508124.1">
    <property type="nucleotide sequence ID" value="NZ_JADILU010000004.1"/>
</dbReference>
<keyword evidence="4" id="KW-1185">Reference proteome</keyword>
<gene>
    <name evidence="3" type="ORF">ACFS29_10725</name>
</gene>
<evidence type="ECO:0000313" key="3">
    <source>
        <dbReference type="EMBL" id="MFD2916113.1"/>
    </source>
</evidence>
<dbReference type="Proteomes" id="UP001597548">
    <property type="component" value="Unassembled WGS sequence"/>
</dbReference>
<proteinExistence type="predicted"/>
<dbReference type="Pfam" id="PF18962">
    <property type="entry name" value="Por_Secre_tail"/>
    <property type="match status" value="1"/>
</dbReference>
<reference evidence="4" key="1">
    <citation type="journal article" date="2019" name="Int. J. Syst. Evol. Microbiol.">
        <title>The Global Catalogue of Microorganisms (GCM) 10K type strain sequencing project: providing services to taxonomists for standard genome sequencing and annotation.</title>
        <authorList>
            <consortium name="The Broad Institute Genomics Platform"/>
            <consortium name="The Broad Institute Genome Sequencing Center for Infectious Disease"/>
            <person name="Wu L."/>
            <person name="Ma J."/>
        </authorList>
    </citation>
    <scope>NUCLEOTIDE SEQUENCE [LARGE SCALE GENOMIC DNA]</scope>
    <source>
        <strain evidence="4">KCTC 32514</strain>
    </source>
</reference>
<comment type="caution">
    <text evidence="3">The sequence shown here is derived from an EMBL/GenBank/DDBJ whole genome shotgun (WGS) entry which is preliminary data.</text>
</comment>
<evidence type="ECO:0000313" key="4">
    <source>
        <dbReference type="Proteomes" id="UP001597548"/>
    </source>
</evidence>
<dbReference type="NCBIfam" id="TIGR04183">
    <property type="entry name" value="Por_Secre_tail"/>
    <property type="match status" value="1"/>
</dbReference>
<dbReference type="InterPro" id="IPR026444">
    <property type="entry name" value="Secre_tail"/>
</dbReference>
<name>A0ABW5ZVP4_9FLAO</name>
<feature type="domain" description="DOMON" evidence="2">
    <location>
        <begin position="31"/>
        <end position="158"/>
    </location>
</feature>
<organism evidence="3 4">
    <name type="scientific">Psychroserpens luteus</name>
    <dbReference type="NCBI Taxonomy" id="1434066"/>
    <lineage>
        <taxon>Bacteria</taxon>
        <taxon>Pseudomonadati</taxon>
        <taxon>Bacteroidota</taxon>
        <taxon>Flavobacteriia</taxon>
        <taxon>Flavobacteriales</taxon>
        <taxon>Flavobacteriaceae</taxon>
        <taxon>Psychroserpens</taxon>
    </lineage>
</organism>
<protein>
    <submittedName>
        <fullName evidence="3">T9SS type A sorting domain-containing protein</fullName>
    </submittedName>
</protein>
<sequence>MKKITLALIWLLYINMSFGQTYTTGLMELSNTSGLEYSAQIDVNSTTVTLTMIGPSDRWLGLGFGVQSMTSSGDVVIYDGTTLTDRSFGYQGQEAGEDAIGITPTEDPEGERDWSITSNVVNSGVRTLIATRATNTGQAKDYAFSASATSIELVWARYGYPGFDLEWHGINNKGITMQGLTLSEDTLEFNDFKISPNPAKNSFTLELGTFNNNAVVEIYDVLGKKVLNRKINAITTTFDISRWNSGLYILKISSEKSVVMKRFVKQ</sequence>
<dbReference type="EMBL" id="JBHUOS010000009">
    <property type="protein sequence ID" value="MFD2916113.1"/>
    <property type="molecule type" value="Genomic_DNA"/>
</dbReference>
<dbReference type="InterPro" id="IPR005018">
    <property type="entry name" value="DOMON_domain"/>
</dbReference>
<evidence type="ECO:0000256" key="1">
    <source>
        <dbReference type="ARBA" id="ARBA00022729"/>
    </source>
</evidence>